<accession>A0A6A8AAP4</accession>
<feature type="compositionally biased region" description="Basic residues" evidence="16">
    <location>
        <begin position="1"/>
        <end position="15"/>
    </location>
</feature>
<evidence type="ECO:0000259" key="18">
    <source>
        <dbReference type="SMART" id="SM00965"/>
    </source>
</evidence>
<dbReference type="InterPro" id="IPR037066">
    <property type="entry name" value="Plug_dom_sf"/>
</dbReference>
<sequence length="921" mass="100121">MAQRHAGCRKRKRRHGDQADSPLATQQNLHSSGATCRIACQRSLRPVGPIGGNAGRHWSARRACSQTRTMDGGPHHPLNDFLGKAQASFVNPYEDDRSRCVGLRSGVRGKMTFFKTRGGPVGLVAAFLLSSTCIAAVPATAQEIGASRNFSIPAGPLSRSLVLFGRQAGFQVSYQPSIARGKTSPQVSGAVDLRTALSQLLAGSGISYRVQGNIVYLTGTEDAAGPAVSSDGATVLQTITVEGENATGPLTGLVATRSATGTKTDTPLLDTAASVSVVGEPEMKRRGVTNLDQALAYTSGVNTNLYGADKRYDFIAIRGFVETGKGIYRDGLQNRVNNFTGSRIEPYGMQRLEVMKGSTSTLYGLNAPGGLVNMITKRPQDTPFGEVYTTVGEDHVETGTDFGGSIDADGDWTYRLTGKWQNAEDGFEWAKDDRVYIAPALTWKLTDATSLTLLADYNKRKGANRYGIPLGSGLDPDTFLGEKSLDRNDTIEKNIGYVFDHDFGNGLKFNQTARYTDIDLVNRNVYPTDYMSVENRRMAMLVDGELQRFAIDSNLQYDTSFDRFESRTLVGIDYSRTKEEQSDIRGTIPGVGVGRLGNPAYCSPNCIVTPSLTLPSMISSGSERTLGLYVQEELTLDDRWILSLGGRYDKVYSEAESLFTSFAATDSQSIDDHAFTTRVGLTWKATDELSVYGTYSESFAPIPPVPSLYGAIGMPSLAGTAKPVEGVMYEAGVKYRPDGMNALFTAAIFDISQTNVPYYSGFQRFQVGKVDARGIELEAKAEITDRMNMTFAYAYTDSEIIEGEGTGQEGNRMQFIPAHSASAWIDYTVPGNGVLGDLTVGIGGRFVGSRYADNNNRVRLASYTLFDAALNYAITDSASLSVNVTNLFDKDYISHIETFSTPDTAFYGDRRAIRATLKYTW</sequence>
<evidence type="ECO:0000256" key="2">
    <source>
        <dbReference type="ARBA" id="ARBA00009810"/>
    </source>
</evidence>
<dbReference type="Gene3D" id="3.55.50.30">
    <property type="match status" value="1"/>
</dbReference>
<evidence type="ECO:0000256" key="10">
    <source>
        <dbReference type="ARBA" id="ARBA00023077"/>
    </source>
</evidence>
<dbReference type="AlphaFoldDB" id="A0A6A8AAP4"/>
<keyword evidence="11 14" id="KW-0472">Membrane</keyword>
<dbReference type="SUPFAM" id="SSF56935">
    <property type="entry name" value="Porins"/>
    <property type="match status" value="1"/>
</dbReference>
<keyword evidence="8" id="KW-0408">Iron</keyword>
<proteinExistence type="inferred from homology"/>
<dbReference type="NCBIfam" id="TIGR01783">
    <property type="entry name" value="TonB-siderophor"/>
    <property type="match status" value="1"/>
</dbReference>
<evidence type="ECO:0000256" key="12">
    <source>
        <dbReference type="ARBA" id="ARBA00023170"/>
    </source>
</evidence>
<dbReference type="InterPro" id="IPR000531">
    <property type="entry name" value="Beta-barrel_TonB"/>
</dbReference>
<evidence type="ECO:0000256" key="8">
    <source>
        <dbReference type="ARBA" id="ARBA00023004"/>
    </source>
</evidence>
<comment type="similarity">
    <text evidence="2 14 15">Belongs to the TonB-dependent receptor family.</text>
</comment>
<reference evidence="19 20" key="1">
    <citation type="submission" date="2019-11" db="EMBL/GenBank/DDBJ databases">
        <title>Genome analysis of Rhizobacterium cereale a novel genus and species isolated from maize roots in North Spain.</title>
        <authorList>
            <person name="Menendez E."/>
            <person name="Flores-Felix J.D."/>
            <person name="Ramirez-Bahena M.-H."/>
            <person name="Igual J.M."/>
            <person name="Garcia-Fraile P."/>
            <person name="Peix A."/>
            <person name="Velazquez E."/>
        </authorList>
    </citation>
    <scope>NUCLEOTIDE SEQUENCE [LARGE SCALE GENOMIC DNA]</scope>
    <source>
        <strain evidence="19 20">RZME27</strain>
    </source>
</reference>
<dbReference type="PANTHER" id="PTHR32552">
    <property type="entry name" value="FERRICHROME IRON RECEPTOR-RELATED"/>
    <property type="match status" value="1"/>
</dbReference>
<evidence type="ECO:0000256" key="16">
    <source>
        <dbReference type="SAM" id="MobiDB-lite"/>
    </source>
</evidence>
<comment type="caution">
    <text evidence="19">The sequence shown here is derived from an EMBL/GenBank/DDBJ whole genome shotgun (WGS) entry which is preliminary data.</text>
</comment>
<dbReference type="Proteomes" id="UP000435138">
    <property type="component" value="Unassembled WGS sequence"/>
</dbReference>
<protein>
    <submittedName>
        <fullName evidence="19">TonB-dependent siderophore receptor</fullName>
    </submittedName>
</protein>
<evidence type="ECO:0000256" key="4">
    <source>
        <dbReference type="ARBA" id="ARBA00022452"/>
    </source>
</evidence>
<keyword evidence="12 19" id="KW-0675">Receptor</keyword>
<feature type="domain" description="Secretin/TonB short N-terminal" evidence="18">
    <location>
        <begin position="170"/>
        <end position="220"/>
    </location>
</feature>
<dbReference type="Pfam" id="PF07660">
    <property type="entry name" value="STN"/>
    <property type="match status" value="1"/>
</dbReference>
<keyword evidence="7" id="KW-0732">Signal</keyword>
<keyword evidence="10 15" id="KW-0798">TonB box</keyword>
<evidence type="ECO:0000256" key="11">
    <source>
        <dbReference type="ARBA" id="ARBA00023136"/>
    </source>
</evidence>
<keyword evidence="6 14" id="KW-0812">Transmembrane</keyword>
<name>A0A6A8AAP4_9HYPH</name>
<dbReference type="Gene3D" id="2.170.130.10">
    <property type="entry name" value="TonB-dependent receptor, plug domain"/>
    <property type="match status" value="1"/>
</dbReference>
<keyword evidence="20" id="KW-1185">Reference proteome</keyword>
<dbReference type="InterPro" id="IPR036942">
    <property type="entry name" value="Beta-barrel_TonB_sf"/>
</dbReference>
<evidence type="ECO:0000256" key="5">
    <source>
        <dbReference type="ARBA" id="ARBA00022496"/>
    </source>
</evidence>
<dbReference type="EMBL" id="WIXI01000043">
    <property type="protein sequence ID" value="MQY46977.1"/>
    <property type="molecule type" value="Genomic_DNA"/>
</dbReference>
<keyword evidence="5" id="KW-0410">Iron transport</keyword>
<dbReference type="Pfam" id="PF07715">
    <property type="entry name" value="Plug"/>
    <property type="match status" value="1"/>
</dbReference>
<evidence type="ECO:0000313" key="20">
    <source>
        <dbReference type="Proteomes" id="UP000435138"/>
    </source>
</evidence>
<dbReference type="InterPro" id="IPR011662">
    <property type="entry name" value="Secretin/TonB_short_N"/>
</dbReference>
<evidence type="ECO:0000256" key="17">
    <source>
        <dbReference type="SAM" id="Phobius"/>
    </source>
</evidence>
<dbReference type="Pfam" id="PF00593">
    <property type="entry name" value="TonB_dep_Rec_b-barrel"/>
    <property type="match status" value="1"/>
</dbReference>
<keyword evidence="4 14" id="KW-1134">Transmembrane beta strand</keyword>
<evidence type="ECO:0000256" key="3">
    <source>
        <dbReference type="ARBA" id="ARBA00022448"/>
    </source>
</evidence>
<keyword evidence="9" id="KW-0406">Ion transport</keyword>
<keyword evidence="17" id="KW-1133">Transmembrane helix</keyword>
<dbReference type="GO" id="GO:0009279">
    <property type="term" value="C:cell outer membrane"/>
    <property type="evidence" value="ECO:0007669"/>
    <property type="project" value="UniProtKB-SubCell"/>
</dbReference>
<gene>
    <name evidence="19" type="ORF">GAO09_13145</name>
</gene>
<evidence type="ECO:0000256" key="9">
    <source>
        <dbReference type="ARBA" id="ARBA00023065"/>
    </source>
</evidence>
<evidence type="ECO:0000256" key="15">
    <source>
        <dbReference type="RuleBase" id="RU003357"/>
    </source>
</evidence>
<dbReference type="InterPro" id="IPR010105">
    <property type="entry name" value="TonB_sidphr_rcpt"/>
</dbReference>
<dbReference type="Gene3D" id="2.40.170.20">
    <property type="entry name" value="TonB-dependent receptor, beta-barrel domain"/>
    <property type="match status" value="1"/>
</dbReference>
<organism evidence="19 20">
    <name type="scientific">Endobacterium cereale</name>
    <dbReference type="NCBI Taxonomy" id="2663029"/>
    <lineage>
        <taxon>Bacteria</taxon>
        <taxon>Pseudomonadati</taxon>
        <taxon>Pseudomonadota</taxon>
        <taxon>Alphaproteobacteria</taxon>
        <taxon>Hyphomicrobiales</taxon>
        <taxon>Rhizobiaceae</taxon>
        <taxon>Endobacterium</taxon>
    </lineage>
</organism>
<dbReference type="InterPro" id="IPR039426">
    <property type="entry name" value="TonB-dep_rcpt-like"/>
</dbReference>
<feature type="transmembrane region" description="Helical" evidence="17">
    <location>
        <begin position="120"/>
        <end position="141"/>
    </location>
</feature>
<dbReference type="CDD" id="cd01347">
    <property type="entry name" value="ligand_gated_channel"/>
    <property type="match status" value="1"/>
</dbReference>
<dbReference type="SMART" id="SM00965">
    <property type="entry name" value="STN"/>
    <property type="match status" value="1"/>
</dbReference>
<evidence type="ECO:0000256" key="13">
    <source>
        <dbReference type="ARBA" id="ARBA00023237"/>
    </source>
</evidence>
<dbReference type="GO" id="GO:0015344">
    <property type="term" value="F:siderophore uptake transmembrane transporter activity"/>
    <property type="evidence" value="ECO:0007669"/>
    <property type="project" value="TreeGrafter"/>
</dbReference>
<dbReference type="InterPro" id="IPR012910">
    <property type="entry name" value="Plug_dom"/>
</dbReference>
<dbReference type="PROSITE" id="PS52016">
    <property type="entry name" value="TONB_DEPENDENT_REC_3"/>
    <property type="match status" value="1"/>
</dbReference>
<comment type="subcellular location">
    <subcellularLocation>
        <location evidence="1 14">Cell outer membrane</location>
        <topology evidence="1 14">Multi-pass membrane protein</topology>
    </subcellularLocation>
</comment>
<evidence type="ECO:0000256" key="6">
    <source>
        <dbReference type="ARBA" id="ARBA00022692"/>
    </source>
</evidence>
<feature type="region of interest" description="Disordered" evidence="16">
    <location>
        <begin position="1"/>
        <end position="30"/>
    </location>
</feature>
<keyword evidence="13 14" id="KW-0998">Cell outer membrane</keyword>
<evidence type="ECO:0000256" key="1">
    <source>
        <dbReference type="ARBA" id="ARBA00004571"/>
    </source>
</evidence>
<dbReference type="GO" id="GO:0038023">
    <property type="term" value="F:signaling receptor activity"/>
    <property type="evidence" value="ECO:0007669"/>
    <property type="project" value="InterPro"/>
</dbReference>
<dbReference type="PANTHER" id="PTHR32552:SF68">
    <property type="entry name" value="FERRICHROME OUTER MEMBRANE TRANSPORTER_PHAGE RECEPTOR"/>
    <property type="match status" value="1"/>
</dbReference>
<keyword evidence="3 14" id="KW-0813">Transport</keyword>
<evidence type="ECO:0000256" key="14">
    <source>
        <dbReference type="PROSITE-ProRule" id="PRU01360"/>
    </source>
</evidence>
<evidence type="ECO:0000313" key="19">
    <source>
        <dbReference type="EMBL" id="MQY46977.1"/>
    </source>
</evidence>
<evidence type="ECO:0000256" key="7">
    <source>
        <dbReference type="ARBA" id="ARBA00022729"/>
    </source>
</evidence>
<dbReference type="GO" id="GO:0015891">
    <property type="term" value="P:siderophore transport"/>
    <property type="evidence" value="ECO:0007669"/>
    <property type="project" value="InterPro"/>
</dbReference>
<dbReference type="FunFam" id="2.170.130.10:FF:000001">
    <property type="entry name" value="Catecholate siderophore TonB-dependent receptor"/>
    <property type="match status" value="1"/>
</dbReference>